<dbReference type="PANTHER" id="PTHR43141:SF5">
    <property type="entry name" value="CYTOCHROME BD-I UBIQUINOL OXIDASE SUBUNIT 2"/>
    <property type="match status" value="1"/>
</dbReference>
<keyword evidence="3" id="KW-0813">Transport</keyword>
<dbReference type="AlphaFoldDB" id="A0A380A9S3"/>
<dbReference type="GO" id="GO:0019646">
    <property type="term" value="P:aerobic electron transport chain"/>
    <property type="evidence" value="ECO:0007669"/>
    <property type="project" value="TreeGrafter"/>
</dbReference>
<dbReference type="Pfam" id="PF02322">
    <property type="entry name" value="Cyt_bd_oxida_II"/>
    <property type="match status" value="1"/>
</dbReference>
<organism evidence="13 14">
    <name type="scientific">Shewanella morhuae</name>
    <dbReference type="NCBI Taxonomy" id="365591"/>
    <lineage>
        <taxon>Bacteria</taxon>
        <taxon>Pseudomonadati</taxon>
        <taxon>Pseudomonadota</taxon>
        <taxon>Gammaproteobacteria</taxon>
        <taxon>Alteromonadales</taxon>
        <taxon>Shewanellaceae</taxon>
        <taxon>Shewanella</taxon>
    </lineage>
</organism>
<evidence type="ECO:0000256" key="1">
    <source>
        <dbReference type="ARBA" id="ARBA00004651"/>
    </source>
</evidence>
<dbReference type="GO" id="GO:0070069">
    <property type="term" value="C:cytochrome complex"/>
    <property type="evidence" value="ECO:0007669"/>
    <property type="project" value="TreeGrafter"/>
</dbReference>
<keyword evidence="6 12" id="KW-0812">Transmembrane</keyword>
<evidence type="ECO:0000313" key="14">
    <source>
        <dbReference type="Proteomes" id="UP000255061"/>
    </source>
</evidence>
<keyword evidence="11 12" id="KW-0472">Membrane</keyword>
<name>A0A380A9S3_9GAMM</name>
<dbReference type="GO" id="GO:0016682">
    <property type="term" value="F:oxidoreductase activity, acting on diphenols and related substances as donors, oxygen as acceptor"/>
    <property type="evidence" value="ECO:0007669"/>
    <property type="project" value="TreeGrafter"/>
</dbReference>
<feature type="transmembrane region" description="Helical" evidence="12">
    <location>
        <begin position="161"/>
        <end position="182"/>
    </location>
</feature>
<evidence type="ECO:0000256" key="4">
    <source>
        <dbReference type="ARBA" id="ARBA00022475"/>
    </source>
</evidence>
<feature type="transmembrane region" description="Helical" evidence="12">
    <location>
        <begin position="203"/>
        <end position="223"/>
    </location>
</feature>
<evidence type="ECO:0000256" key="7">
    <source>
        <dbReference type="ARBA" id="ARBA00022723"/>
    </source>
</evidence>
<sequence length="379" mass="42041">MFDYETLRVIWWALIGVLFIGFALTDGFDMGVGALLPIIGKDDTERRIMINTIAPHWDGNQVWLITAGGALFAAWPMVYAVSFSGFYIAMMLVLFALYMRPVGFDYRSKIENPQWRKSWDWALFIGGFVPPLIIGVAFGNLLQGVPFEFDEFLRAKYHGGLFGLLNPFGLLAGLVSVSMFMMQGASWLQMKTDSELRVRAAKATQFFALLVTVLFAAAGVWLANGIDGYVVTSTLDHYAVSNPALKTVAIEAGAWLTNYDKYPITMLFPILGVVLPLLVIIVSRFNRSGFAFLFSSLTVAMVILTCGAAMFPFVMPSSLDPNVSLTMWDATASETSLGVMTVAAAIFVPLVLSYTVWTYFKMFGRISRKHIEDNKVSLY</sequence>
<evidence type="ECO:0000256" key="8">
    <source>
        <dbReference type="ARBA" id="ARBA00022982"/>
    </source>
</evidence>
<reference evidence="13 14" key="1">
    <citation type="submission" date="2018-06" db="EMBL/GenBank/DDBJ databases">
        <authorList>
            <consortium name="Pathogen Informatics"/>
            <person name="Doyle S."/>
        </authorList>
    </citation>
    <scope>NUCLEOTIDE SEQUENCE [LARGE SCALE GENOMIC DNA]</scope>
    <source>
        <strain evidence="13 14">NCTC10736</strain>
    </source>
</reference>
<dbReference type="GO" id="GO:0009055">
    <property type="term" value="F:electron transfer activity"/>
    <property type="evidence" value="ECO:0007669"/>
    <property type="project" value="TreeGrafter"/>
</dbReference>
<keyword evidence="10" id="KW-0408">Iron</keyword>
<dbReference type="Proteomes" id="UP000255061">
    <property type="component" value="Unassembled WGS sequence"/>
</dbReference>
<dbReference type="InterPro" id="IPR003317">
    <property type="entry name" value="Cyt-d_oxidase_su2"/>
</dbReference>
<comment type="subcellular location">
    <subcellularLocation>
        <location evidence="1">Cell membrane</location>
        <topology evidence="1">Multi-pass membrane protein</topology>
    </subcellularLocation>
</comment>
<accession>A0A380A9S3</accession>
<keyword evidence="13" id="KW-0560">Oxidoreductase</keyword>
<evidence type="ECO:0000256" key="12">
    <source>
        <dbReference type="SAM" id="Phobius"/>
    </source>
</evidence>
<dbReference type="PIRSF" id="PIRSF000267">
    <property type="entry name" value="Cyt_oxidse_sub2"/>
    <property type="match status" value="1"/>
</dbReference>
<dbReference type="EMBL" id="UGYV01000001">
    <property type="protein sequence ID" value="SUI76071.1"/>
    <property type="molecule type" value="Genomic_DNA"/>
</dbReference>
<evidence type="ECO:0000256" key="10">
    <source>
        <dbReference type="ARBA" id="ARBA00023004"/>
    </source>
</evidence>
<evidence type="ECO:0000256" key="6">
    <source>
        <dbReference type="ARBA" id="ARBA00022692"/>
    </source>
</evidence>
<gene>
    <name evidence="13" type="primary">cydB</name>
    <name evidence="13" type="ORF">NCTC10736_01822</name>
</gene>
<dbReference type="NCBIfam" id="TIGR00203">
    <property type="entry name" value="cydB"/>
    <property type="match status" value="1"/>
</dbReference>
<keyword evidence="5" id="KW-0349">Heme</keyword>
<feature type="transmembrane region" description="Helical" evidence="12">
    <location>
        <begin position="264"/>
        <end position="283"/>
    </location>
</feature>
<dbReference type="PANTHER" id="PTHR43141">
    <property type="entry name" value="CYTOCHROME BD2 SUBUNIT II"/>
    <property type="match status" value="1"/>
</dbReference>
<feature type="transmembrane region" description="Helical" evidence="12">
    <location>
        <begin position="121"/>
        <end position="141"/>
    </location>
</feature>
<evidence type="ECO:0000256" key="5">
    <source>
        <dbReference type="ARBA" id="ARBA00022617"/>
    </source>
</evidence>
<feature type="transmembrane region" description="Helical" evidence="12">
    <location>
        <begin position="84"/>
        <end position="100"/>
    </location>
</feature>
<dbReference type="GO" id="GO:0046872">
    <property type="term" value="F:metal ion binding"/>
    <property type="evidence" value="ECO:0007669"/>
    <property type="project" value="UniProtKB-KW"/>
</dbReference>
<keyword evidence="4" id="KW-1003">Cell membrane</keyword>
<keyword evidence="8" id="KW-0249">Electron transport</keyword>
<dbReference type="EC" id="1.10.3.-" evidence="13"/>
<feature type="transmembrane region" description="Helical" evidence="12">
    <location>
        <begin position="12"/>
        <end position="39"/>
    </location>
</feature>
<feature type="transmembrane region" description="Helical" evidence="12">
    <location>
        <begin position="290"/>
        <end position="315"/>
    </location>
</feature>
<keyword evidence="7" id="KW-0479">Metal-binding</keyword>
<protein>
    <submittedName>
        <fullName evidence="13">Cytochrome d ubiquinol oxidase subunit 2</fullName>
        <ecNumber evidence="13">1.10.3.-</ecNumber>
    </submittedName>
</protein>
<keyword evidence="9 12" id="KW-1133">Transmembrane helix</keyword>
<evidence type="ECO:0000256" key="9">
    <source>
        <dbReference type="ARBA" id="ARBA00022989"/>
    </source>
</evidence>
<evidence type="ECO:0000256" key="11">
    <source>
        <dbReference type="ARBA" id="ARBA00023136"/>
    </source>
</evidence>
<proteinExistence type="inferred from homology"/>
<evidence type="ECO:0000313" key="13">
    <source>
        <dbReference type="EMBL" id="SUI76071.1"/>
    </source>
</evidence>
<comment type="similarity">
    <text evidence="2">Belongs to the cytochrome ubiquinol oxidase subunit 2 family.</text>
</comment>
<dbReference type="GO" id="GO:0005886">
    <property type="term" value="C:plasma membrane"/>
    <property type="evidence" value="ECO:0007669"/>
    <property type="project" value="UniProtKB-SubCell"/>
</dbReference>
<feature type="transmembrane region" description="Helical" evidence="12">
    <location>
        <begin position="335"/>
        <end position="360"/>
    </location>
</feature>
<evidence type="ECO:0000256" key="3">
    <source>
        <dbReference type="ARBA" id="ARBA00022448"/>
    </source>
</evidence>
<evidence type="ECO:0000256" key="2">
    <source>
        <dbReference type="ARBA" id="ARBA00007543"/>
    </source>
</evidence>
<dbReference type="RefSeq" id="WP_115406038.1">
    <property type="nucleotide sequence ID" value="NZ_UGYV01000001.1"/>
</dbReference>